<dbReference type="Gene3D" id="3.40.50.300">
    <property type="entry name" value="P-loop containing nucleotide triphosphate hydrolases"/>
    <property type="match status" value="1"/>
</dbReference>
<dbReference type="InterPro" id="IPR000863">
    <property type="entry name" value="Sulfotransferase_dom"/>
</dbReference>
<dbReference type="Proteomes" id="UP000275076">
    <property type="component" value="Unassembled WGS sequence"/>
</dbReference>
<name>A0A3R9QNF2_9BACI</name>
<keyword evidence="3" id="KW-1185">Reference proteome</keyword>
<dbReference type="AlphaFoldDB" id="A0A3R9QNF2"/>
<dbReference type="SUPFAM" id="SSF52540">
    <property type="entry name" value="P-loop containing nucleoside triphosphate hydrolases"/>
    <property type="match status" value="1"/>
</dbReference>
<sequence>MCTHHKNLVSLRRFKNKGSYPFLNKIIHSLYNSFYYLEKNQQLLQNNYLVIKYEYILTDPKDTIKRIARFSNLSMDNNLLVSTSLDEPWSGNSTTNQKFESVSAKQINNWKGEIQNIEITMINKLFPFTLKKYEYEYLESQSPYKKVSDERFKVYIKNRLYRYLRGLAMWLLR</sequence>
<dbReference type="EMBL" id="RBVX01000052">
    <property type="protein sequence ID" value="RSL29773.1"/>
    <property type="molecule type" value="Genomic_DNA"/>
</dbReference>
<proteinExistence type="predicted"/>
<protein>
    <recommendedName>
        <fullName evidence="1">Sulfotransferase domain-containing protein</fullName>
    </recommendedName>
</protein>
<dbReference type="Pfam" id="PF00685">
    <property type="entry name" value="Sulfotransfer_1"/>
    <property type="match status" value="1"/>
</dbReference>
<reference evidence="2 3" key="1">
    <citation type="submission" date="2018-10" db="EMBL/GenBank/DDBJ databases">
        <title>Draft genome sequence of Bacillus salarius IM0101, isolated from a hypersaline soil in Inner Mongolia, China.</title>
        <authorList>
            <person name="Yamprayoonswat W."/>
            <person name="Boonvisut S."/>
            <person name="Jumpathong W."/>
            <person name="Sittihan S."/>
            <person name="Ruangsuj P."/>
            <person name="Wanthongcharoen S."/>
            <person name="Thongpramul N."/>
            <person name="Pimmason S."/>
            <person name="Yu B."/>
            <person name="Yasawong M."/>
        </authorList>
    </citation>
    <scope>NUCLEOTIDE SEQUENCE [LARGE SCALE GENOMIC DNA]</scope>
    <source>
        <strain evidence="2 3">IM0101</strain>
    </source>
</reference>
<feature type="domain" description="Sulfotransferase" evidence="1">
    <location>
        <begin position="42"/>
        <end position="120"/>
    </location>
</feature>
<evidence type="ECO:0000313" key="3">
    <source>
        <dbReference type="Proteomes" id="UP000275076"/>
    </source>
</evidence>
<comment type="caution">
    <text evidence="2">The sequence shown here is derived from an EMBL/GenBank/DDBJ whole genome shotgun (WGS) entry which is preliminary data.</text>
</comment>
<organism evidence="2 3">
    <name type="scientific">Salibacterium salarium</name>
    <dbReference type="NCBI Taxonomy" id="284579"/>
    <lineage>
        <taxon>Bacteria</taxon>
        <taxon>Bacillati</taxon>
        <taxon>Bacillota</taxon>
        <taxon>Bacilli</taxon>
        <taxon>Bacillales</taxon>
        <taxon>Bacillaceae</taxon>
    </lineage>
</organism>
<evidence type="ECO:0000313" key="2">
    <source>
        <dbReference type="EMBL" id="RSL29773.1"/>
    </source>
</evidence>
<gene>
    <name evidence="2" type="ORF">D7Z54_29520</name>
</gene>
<dbReference type="InterPro" id="IPR027417">
    <property type="entry name" value="P-loop_NTPase"/>
</dbReference>
<accession>A0A3R9QNF2</accession>
<dbReference type="GO" id="GO:0008146">
    <property type="term" value="F:sulfotransferase activity"/>
    <property type="evidence" value="ECO:0007669"/>
    <property type="project" value="InterPro"/>
</dbReference>
<dbReference type="OrthoDB" id="1767861at2"/>
<evidence type="ECO:0000259" key="1">
    <source>
        <dbReference type="Pfam" id="PF00685"/>
    </source>
</evidence>